<proteinExistence type="predicted"/>
<dbReference type="SUPFAM" id="SSF52218">
    <property type="entry name" value="Flavoproteins"/>
    <property type="match status" value="1"/>
</dbReference>
<protein>
    <recommendedName>
        <fullName evidence="3">Flavodoxin-like fold domain-containing protein</fullName>
    </recommendedName>
</protein>
<keyword evidence="1" id="KW-0285">Flavoprotein</keyword>
<evidence type="ECO:0000313" key="4">
    <source>
        <dbReference type="EMBL" id="MPM65648.1"/>
    </source>
</evidence>
<dbReference type="AlphaFoldDB" id="A0A645BKM5"/>
<organism evidence="4">
    <name type="scientific">bioreactor metagenome</name>
    <dbReference type="NCBI Taxonomy" id="1076179"/>
    <lineage>
        <taxon>unclassified sequences</taxon>
        <taxon>metagenomes</taxon>
        <taxon>ecological metagenomes</taxon>
    </lineage>
</organism>
<dbReference type="InterPro" id="IPR003680">
    <property type="entry name" value="Flavodoxin_fold"/>
</dbReference>
<keyword evidence="2" id="KW-0288">FMN</keyword>
<comment type="caution">
    <text evidence="4">The sequence shown here is derived from an EMBL/GenBank/DDBJ whole genome shotgun (WGS) entry which is preliminary data.</text>
</comment>
<evidence type="ECO:0000256" key="2">
    <source>
        <dbReference type="ARBA" id="ARBA00022643"/>
    </source>
</evidence>
<gene>
    <name evidence="4" type="ORF">SDC9_112545</name>
</gene>
<dbReference type="Gene3D" id="3.40.50.360">
    <property type="match status" value="1"/>
</dbReference>
<dbReference type="Pfam" id="PF02525">
    <property type="entry name" value="Flavodoxin_2"/>
    <property type="match status" value="1"/>
</dbReference>
<dbReference type="InterPro" id="IPR051796">
    <property type="entry name" value="ISF_SsuE-like"/>
</dbReference>
<name>A0A645BKM5_9ZZZZ</name>
<dbReference type="PANTHER" id="PTHR43278:SF2">
    <property type="entry name" value="IRON-SULFUR FLAVOPROTEIN"/>
    <property type="match status" value="1"/>
</dbReference>
<evidence type="ECO:0000259" key="3">
    <source>
        <dbReference type="Pfam" id="PF02525"/>
    </source>
</evidence>
<accession>A0A645BKM5</accession>
<dbReference type="PANTHER" id="PTHR43278">
    <property type="entry name" value="NAD(P)H-DEPENDENT FMN-CONTAINING OXIDOREDUCTASE YWQN-RELATED"/>
    <property type="match status" value="1"/>
</dbReference>
<feature type="domain" description="Flavodoxin-like fold" evidence="3">
    <location>
        <begin position="1"/>
        <end position="150"/>
    </location>
</feature>
<sequence>MKILVINGSPRGEKSVTLKITRAFLEGMEESAEIIDTMQVNVKPCLGCLSCWWKTPGVCAQKDDMADILKRLLESDLVIWSVPLYCYNVPSNCKVLYDRLIPLGTPAQEVDETGTTYHPGRQEIHTQIMLISSCGFPDFQHNFDGMDFQFNRMFSKDCPRIYCVEAPLLNVPEAKPLADAYLTAAKRAGAEYKANGVISVETQAVLDAPMLPPDVYRAQIKR</sequence>
<dbReference type="EMBL" id="VSSQ01020633">
    <property type="protein sequence ID" value="MPM65648.1"/>
    <property type="molecule type" value="Genomic_DNA"/>
</dbReference>
<reference evidence="4" key="1">
    <citation type="submission" date="2019-08" db="EMBL/GenBank/DDBJ databases">
        <authorList>
            <person name="Kucharzyk K."/>
            <person name="Murdoch R.W."/>
            <person name="Higgins S."/>
            <person name="Loffler F."/>
        </authorList>
    </citation>
    <scope>NUCLEOTIDE SEQUENCE</scope>
</reference>
<dbReference type="InterPro" id="IPR029039">
    <property type="entry name" value="Flavoprotein-like_sf"/>
</dbReference>
<evidence type="ECO:0000256" key="1">
    <source>
        <dbReference type="ARBA" id="ARBA00022630"/>
    </source>
</evidence>